<evidence type="ECO:0000259" key="5">
    <source>
        <dbReference type="SMART" id="SM00642"/>
    </source>
</evidence>
<keyword evidence="2" id="KW-0378">Hydrolase</keyword>
<evidence type="ECO:0000256" key="1">
    <source>
        <dbReference type="ARBA" id="ARBA00008061"/>
    </source>
</evidence>
<accession>A0A1I4AFG3</accession>
<dbReference type="GO" id="GO:0004135">
    <property type="term" value="F:amylo-alpha-1,6-glucosidase activity"/>
    <property type="evidence" value="ECO:0007669"/>
    <property type="project" value="InterPro"/>
</dbReference>
<dbReference type="Pfam" id="PF02922">
    <property type="entry name" value="CBM_48"/>
    <property type="match status" value="1"/>
</dbReference>
<dbReference type="GO" id="GO:0005980">
    <property type="term" value="P:glycogen catabolic process"/>
    <property type="evidence" value="ECO:0007669"/>
    <property type="project" value="InterPro"/>
</dbReference>
<dbReference type="PANTHER" id="PTHR43002">
    <property type="entry name" value="GLYCOGEN DEBRANCHING ENZYME"/>
    <property type="match status" value="1"/>
</dbReference>
<dbReference type="InterPro" id="IPR044505">
    <property type="entry name" value="GlgX_Isoamylase_N_E_set"/>
</dbReference>
<evidence type="ECO:0000256" key="2">
    <source>
        <dbReference type="ARBA" id="ARBA00022801"/>
    </source>
</evidence>
<feature type="domain" description="Glycosyl hydrolase family 13 catalytic" evidence="5">
    <location>
        <begin position="215"/>
        <end position="593"/>
    </location>
</feature>
<dbReference type="NCBIfam" id="TIGR02100">
    <property type="entry name" value="glgX_debranch"/>
    <property type="match status" value="1"/>
</dbReference>
<dbReference type="InterPro" id="IPR011837">
    <property type="entry name" value="Glycogen_debranch_GlgX"/>
</dbReference>
<dbReference type="Gene3D" id="2.60.40.1180">
    <property type="entry name" value="Golgi alpha-mannosidase II"/>
    <property type="match status" value="1"/>
</dbReference>
<dbReference type="SUPFAM" id="SSF51011">
    <property type="entry name" value="Glycosyl hydrolase domain"/>
    <property type="match status" value="1"/>
</dbReference>
<evidence type="ECO:0000313" key="6">
    <source>
        <dbReference type="EMBL" id="SFK55074.1"/>
    </source>
</evidence>
<dbReference type="InterPro" id="IPR004193">
    <property type="entry name" value="Glyco_hydro_13_N"/>
</dbReference>
<evidence type="ECO:0000313" key="7">
    <source>
        <dbReference type="Proteomes" id="UP000323300"/>
    </source>
</evidence>
<dbReference type="SMART" id="SM00642">
    <property type="entry name" value="Aamy"/>
    <property type="match status" value="1"/>
</dbReference>
<dbReference type="AlphaFoldDB" id="A0A1I4AFG3"/>
<proteinExistence type="inferred from homology"/>
<feature type="region of interest" description="Disordered" evidence="4">
    <location>
        <begin position="494"/>
        <end position="520"/>
    </location>
</feature>
<gene>
    <name evidence="6" type="ORF">SAMN04488498_10836</name>
</gene>
<organism evidence="6 7">
    <name type="scientific">Neomesorhizobium albiziae</name>
    <dbReference type="NCBI Taxonomy" id="335020"/>
    <lineage>
        <taxon>Bacteria</taxon>
        <taxon>Pseudomonadati</taxon>
        <taxon>Pseudomonadota</taxon>
        <taxon>Alphaproteobacteria</taxon>
        <taxon>Hyphomicrobiales</taxon>
        <taxon>Phyllobacteriaceae</taxon>
        <taxon>Neomesorhizobium</taxon>
    </lineage>
</organism>
<keyword evidence="3" id="KW-0326">Glycosidase</keyword>
<dbReference type="CDD" id="cd02856">
    <property type="entry name" value="E_set_GDE_Isoamylase_N"/>
    <property type="match status" value="1"/>
</dbReference>
<dbReference type="InterPro" id="IPR013780">
    <property type="entry name" value="Glyco_hydro_b"/>
</dbReference>
<dbReference type="InterPro" id="IPR017853">
    <property type="entry name" value="GH"/>
</dbReference>
<dbReference type="CDD" id="cd11326">
    <property type="entry name" value="AmyAc_Glg_debranch"/>
    <property type="match status" value="1"/>
</dbReference>
<dbReference type="Gene3D" id="3.20.20.80">
    <property type="entry name" value="Glycosidases"/>
    <property type="match status" value="1"/>
</dbReference>
<dbReference type="InterPro" id="IPR013783">
    <property type="entry name" value="Ig-like_fold"/>
</dbReference>
<feature type="compositionally biased region" description="Basic and acidic residues" evidence="4">
    <location>
        <begin position="494"/>
        <end position="505"/>
    </location>
</feature>
<sequence length="710" mass="77569">MAAGASSPPSIGGEVVCKANRSGGRPLICDSPALWGEIGCHHWRRFYLMSFRLRFGATATSDDVRFSVWSSAARRNWVSLFDDRGDREVDRLEFEAIGEGVHALFVPGLSAGTRYGYRCDGDYDPARGLWFDPDKLLVDPYAMAIDRPYIYDPRLAAKRGEGGDTASLMPKAVVQAPFAPVANSEPVFKPGGLIYELNVRSFTMLHPQVPEKLRGTVAALAHPAVIEHLQKLGVSAVELMPVTAWIDERHLPPLGLSNAWGYNPVTFMALDPRLAPGGLAELRDTVSALRAAGIGVILDLVFNHTGESDEFGPTLSLRGLDNSAYYRHAHDGSLVNDTGTGNTLATQHPVVRELILDTLRHFALNAGVDGFRFDLATILGRGEDGFDPDAPLLREIRDDPVLSNRILIAEPWDIGPGGYQLGNFAKPFLEWNDRYRDDVRRFWRGDRGMIGQLATRLAGSSDVFAGKTRTVNFIAAHDGMALADMVAYERKHNEANGEGNRDGHNDNISWNNGVEGETGDPKIAEARRRDVKAQLATLFASRGAIMLTAGDEFGRTQHGNNNAYAQDNAVTWLDWAGRDVELEAYAFALAALRRSMPGLTDVALLTGTPKAGDGVADVEWFSETGSVLTEAEWNDPSRHRMTMVLASGEERLAVLVNGDRRSTVFSLWPRSGYAWEMMVPAGGNVGHVAGESAWRLPGRTVAFACERQSG</sequence>
<keyword evidence="7" id="KW-1185">Reference proteome</keyword>
<evidence type="ECO:0000256" key="4">
    <source>
        <dbReference type="SAM" id="MobiDB-lite"/>
    </source>
</evidence>
<protein>
    <submittedName>
        <fullName evidence="6">Glycogen operon protein</fullName>
    </submittedName>
</protein>
<comment type="similarity">
    <text evidence="1">Belongs to the glycosyl hydrolase 13 family.</text>
</comment>
<dbReference type="SUPFAM" id="SSF81296">
    <property type="entry name" value="E set domains"/>
    <property type="match status" value="1"/>
</dbReference>
<dbReference type="SUPFAM" id="SSF51445">
    <property type="entry name" value="(Trans)glycosidases"/>
    <property type="match status" value="1"/>
</dbReference>
<dbReference type="InterPro" id="IPR014756">
    <property type="entry name" value="Ig_E-set"/>
</dbReference>
<dbReference type="Gene3D" id="2.60.40.10">
    <property type="entry name" value="Immunoglobulins"/>
    <property type="match status" value="1"/>
</dbReference>
<evidence type="ECO:0000256" key="3">
    <source>
        <dbReference type="ARBA" id="ARBA00023295"/>
    </source>
</evidence>
<dbReference type="Proteomes" id="UP000323300">
    <property type="component" value="Unassembled WGS sequence"/>
</dbReference>
<name>A0A1I4AFG3_9HYPH</name>
<reference evidence="6 7" key="1">
    <citation type="submission" date="2016-10" db="EMBL/GenBank/DDBJ databases">
        <authorList>
            <person name="Varghese N."/>
            <person name="Submissions S."/>
        </authorList>
    </citation>
    <scope>NUCLEOTIDE SEQUENCE [LARGE SCALE GENOMIC DNA]</scope>
    <source>
        <strain evidence="6 7">DSM 21822</strain>
    </source>
</reference>
<dbReference type="EMBL" id="FOSL01000008">
    <property type="protein sequence ID" value="SFK55074.1"/>
    <property type="molecule type" value="Genomic_DNA"/>
</dbReference>
<dbReference type="InterPro" id="IPR006047">
    <property type="entry name" value="GH13_cat_dom"/>
</dbReference>